<keyword evidence="2" id="KW-1185">Reference proteome</keyword>
<evidence type="ECO:0000313" key="2">
    <source>
        <dbReference type="Proteomes" id="UP001601059"/>
    </source>
</evidence>
<organism evidence="1 2">
    <name type="scientific">Cytobacillus spartinae</name>
    <dbReference type="NCBI Taxonomy" id="3299023"/>
    <lineage>
        <taxon>Bacteria</taxon>
        <taxon>Bacillati</taxon>
        <taxon>Bacillota</taxon>
        <taxon>Bacilli</taxon>
        <taxon>Bacillales</taxon>
        <taxon>Bacillaceae</taxon>
        <taxon>Cytobacillus</taxon>
    </lineage>
</organism>
<accession>A0ABW6KK31</accession>
<dbReference type="InterPro" id="IPR011856">
    <property type="entry name" value="tRNA_endonuc-like_dom_sf"/>
</dbReference>
<gene>
    <name evidence="1" type="ORF">ACFYKX_26430</name>
</gene>
<dbReference type="Proteomes" id="UP001601059">
    <property type="component" value="Unassembled WGS sequence"/>
</dbReference>
<reference evidence="1 2" key="1">
    <citation type="submission" date="2024-08" db="EMBL/GenBank/DDBJ databases">
        <title>Two novel Cytobacillus novel species.</title>
        <authorList>
            <person name="Liu G."/>
        </authorList>
    </citation>
    <scope>NUCLEOTIDE SEQUENCE [LARGE SCALE GENOMIC DNA]</scope>
    <source>
        <strain evidence="1 2">FJAT-54145</strain>
    </source>
</reference>
<comment type="caution">
    <text evidence="1">The sequence shown here is derived from an EMBL/GenBank/DDBJ whole genome shotgun (WGS) entry which is preliminary data.</text>
</comment>
<dbReference type="RefSeq" id="WP_389365202.1">
    <property type="nucleotide sequence ID" value="NZ_JBIACK010000025.1"/>
</dbReference>
<name>A0ABW6KK31_9BACI</name>
<dbReference type="Gene3D" id="3.40.1350.10">
    <property type="match status" value="1"/>
</dbReference>
<sequence>MSAGLITRKLLKHLYTKRGLSDSEIASFIGIDRTAICHLRKAYDIKTRKSVGELGEEYVIKKLTALGCEVKNLNEQDKTSLYDLLVNKVLRIEVKTASDLNGTFNFSLTNKPECNHIESDHRIFLPNGRSKKLYRKTCDYIVCVGIKGKQVYPFVIPSKDIPDNLQNIRIRPKRSHKYNEYFQKWEYIKKPDAPTSDPK</sequence>
<proteinExistence type="predicted"/>
<protein>
    <submittedName>
        <fullName evidence="1">Uncharacterized protein</fullName>
    </submittedName>
</protein>
<evidence type="ECO:0000313" key="1">
    <source>
        <dbReference type="EMBL" id="MFE8704109.1"/>
    </source>
</evidence>
<dbReference type="EMBL" id="JBIACK010000025">
    <property type="protein sequence ID" value="MFE8704109.1"/>
    <property type="molecule type" value="Genomic_DNA"/>
</dbReference>